<dbReference type="OrthoDB" id="412382at2759"/>
<keyword evidence="8 9" id="KW-0624">Polysaccharide degradation</keyword>
<comment type="catalytic activity">
    <reaction evidence="1">
        <text>Hydrolysis of (1-&gt;4)-beta-D-glucosidic linkages in cellulose and cellotetraose, releasing cellobiose from the non-reducing ends of the chains.</text>
        <dbReference type="EC" id="3.2.1.91"/>
    </reaction>
</comment>
<dbReference type="Gene3D" id="3.10.129.10">
    <property type="entry name" value="Hotdog Thioesterase"/>
    <property type="match status" value="1"/>
</dbReference>
<keyword evidence="4 9" id="KW-0378">Hydrolase</keyword>
<dbReference type="CDD" id="cd07999">
    <property type="entry name" value="GH7_CBH_EG"/>
    <property type="match status" value="1"/>
</dbReference>
<evidence type="ECO:0000256" key="4">
    <source>
        <dbReference type="ARBA" id="ARBA00022801"/>
    </source>
</evidence>
<dbReference type="EMBL" id="WUBL01000017">
    <property type="protein sequence ID" value="KAF2970966.1"/>
    <property type="molecule type" value="Genomic_DNA"/>
</dbReference>
<keyword evidence="7 9" id="KW-0326">Glycosidase</keyword>
<evidence type="ECO:0000256" key="2">
    <source>
        <dbReference type="ARBA" id="ARBA00006044"/>
    </source>
</evidence>
<dbReference type="PANTHER" id="PTHR33753:SF2">
    <property type="entry name" value="GLYCOSIDE HYDROLASE FAMILY 7 PROTEIN"/>
    <property type="match status" value="1"/>
</dbReference>
<keyword evidence="12" id="KW-1185">Reference proteome</keyword>
<keyword evidence="3 10" id="KW-0732">Signal</keyword>
<dbReference type="PANTHER" id="PTHR33753">
    <property type="entry name" value="1,4-BETA-D-GLUCAN CELLOBIOHYDROLASE B"/>
    <property type="match status" value="1"/>
</dbReference>
<evidence type="ECO:0000256" key="1">
    <source>
        <dbReference type="ARBA" id="ARBA00001641"/>
    </source>
</evidence>
<organism evidence="11 12">
    <name type="scientific">Xylaria multiplex</name>
    <dbReference type="NCBI Taxonomy" id="323545"/>
    <lineage>
        <taxon>Eukaryota</taxon>
        <taxon>Fungi</taxon>
        <taxon>Dikarya</taxon>
        <taxon>Ascomycota</taxon>
        <taxon>Pezizomycotina</taxon>
        <taxon>Sordariomycetes</taxon>
        <taxon>Xylariomycetidae</taxon>
        <taxon>Xylariales</taxon>
        <taxon>Xylariaceae</taxon>
        <taxon>Xylaria</taxon>
    </lineage>
</organism>
<comment type="caution">
    <text evidence="11">The sequence shown here is derived from an EMBL/GenBank/DDBJ whole genome shotgun (WGS) entry which is preliminary data.</text>
</comment>
<evidence type="ECO:0000256" key="8">
    <source>
        <dbReference type="ARBA" id="ARBA00023326"/>
    </source>
</evidence>
<comment type="similarity">
    <text evidence="2 9">Belongs to the glycosyl hydrolase 7 (cellulase C) family.</text>
</comment>
<dbReference type="GO" id="GO:0016162">
    <property type="term" value="F:cellulose 1,4-beta-cellobiosidase activity"/>
    <property type="evidence" value="ECO:0007669"/>
    <property type="project" value="UniProtKB-EC"/>
</dbReference>
<evidence type="ECO:0000256" key="6">
    <source>
        <dbReference type="ARBA" id="ARBA00023277"/>
    </source>
</evidence>
<dbReference type="InterPro" id="IPR029069">
    <property type="entry name" value="HotDog_dom_sf"/>
</dbReference>
<dbReference type="AlphaFoldDB" id="A0A7C8IS72"/>
<dbReference type="SUPFAM" id="SSF54637">
    <property type="entry name" value="Thioesterase/thiol ester dehydrase-isomerase"/>
    <property type="match status" value="1"/>
</dbReference>
<evidence type="ECO:0000256" key="10">
    <source>
        <dbReference type="SAM" id="SignalP"/>
    </source>
</evidence>
<dbReference type="PRINTS" id="PR00734">
    <property type="entry name" value="GLHYDRLASE7"/>
</dbReference>
<dbReference type="Proteomes" id="UP000481858">
    <property type="component" value="Unassembled WGS sequence"/>
</dbReference>
<evidence type="ECO:0000256" key="3">
    <source>
        <dbReference type="ARBA" id="ARBA00022729"/>
    </source>
</evidence>
<evidence type="ECO:0000313" key="11">
    <source>
        <dbReference type="EMBL" id="KAF2970966.1"/>
    </source>
</evidence>
<dbReference type="EC" id="3.2.1.-" evidence="9"/>
<dbReference type="InterPro" id="IPR013320">
    <property type="entry name" value="ConA-like_dom_sf"/>
</dbReference>
<dbReference type="InParanoid" id="A0A7C8IS72"/>
<evidence type="ECO:0000256" key="9">
    <source>
        <dbReference type="RuleBase" id="RU361164"/>
    </source>
</evidence>
<dbReference type="InterPro" id="IPR037019">
    <property type="entry name" value="Glyco_hydro_7_sf"/>
</dbReference>
<keyword evidence="5 9" id="KW-0136">Cellulose degradation</keyword>
<name>A0A7C8IS72_9PEZI</name>
<feature type="signal peptide" evidence="10">
    <location>
        <begin position="1"/>
        <end position="21"/>
    </location>
</feature>
<dbReference type="GO" id="GO:0030245">
    <property type="term" value="P:cellulose catabolic process"/>
    <property type="evidence" value="ECO:0007669"/>
    <property type="project" value="UniProtKB-KW"/>
</dbReference>
<dbReference type="FunFam" id="2.70.100.10:FF:000001">
    <property type="entry name" value="Glucanase"/>
    <property type="match status" value="1"/>
</dbReference>
<proteinExistence type="inferred from homology"/>
<accession>A0A7C8IS72</accession>
<dbReference type="InterPro" id="IPR001722">
    <property type="entry name" value="Glyco_hydro_7"/>
</dbReference>
<sequence length="608" mass="65508">MMNSKTAALVAALAAATSVSGQAVGSETAETHPKMTWQKCTAPGSCETVNGEVTIDANWRWLHDINGYTNCYTGNEWNATICPDSATCSKNCAVDGAEYEGTYGASTSGNALKLQFVTKGEYSTNIGSRLYLMNGADKYQMFKLLGNEFTFDVDVSKLGCGLNGALYFVSMDEDGGMSKYETNKAGAKYGTGYCDAQCPRDLKFINGKANSDSWDPSSNDENAGVGEMGSCCSEMDIWEANSISTAYTPHPCTEIGQASCSGDSCGGTYSDDRYGGNCDPDGCDFNSYRQGVKDFYGPGMTVDTDKVFTVVTQFITGDDGSLSTIKRFYVQDGKVIPNSESTVEGTSGNEINAEYCKAQKTAFGDIDNFNDKGGLAQMGKALEGGMVLVMSLWDDHYANMLWLDSSYPPEKAGQPGGDRGSCAQDSGVPADVEAKQASDTVIYSNIRFGPINSTFESWIFRPEATTPSPAAQGTTLRDAVVRGPSTVKDVPQDGGHPHRQLRWSPTGLFRFSALTFNGHRIHYDPAWSAAVEGHAGCVVHGPLNLVCMLDYWRDHCDREAREITYRATAPVYAGESYGISARDAGEAGWDVLVRKQGKTCMKGEILGW</sequence>
<dbReference type="Pfam" id="PF00840">
    <property type="entry name" value="Glyco_hydro_7"/>
    <property type="match status" value="1"/>
</dbReference>
<feature type="chain" id="PRO_5028991857" description="Glucanase" evidence="10">
    <location>
        <begin position="22"/>
        <end position="608"/>
    </location>
</feature>
<keyword evidence="6" id="KW-0119">Carbohydrate metabolism</keyword>
<evidence type="ECO:0000313" key="12">
    <source>
        <dbReference type="Proteomes" id="UP000481858"/>
    </source>
</evidence>
<protein>
    <recommendedName>
        <fullName evidence="9">Glucanase</fullName>
        <ecNumber evidence="9">3.2.1.-</ecNumber>
    </recommendedName>
</protein>
<evidence type="ECO:0000256" key="7">
    <source>
        <dbReference type="ARBA" id="ARBA00023295"/>
    </source>
</evidence>
<gene>
    <name evidence="11" type="ORF">GQX73_g2583</name>
</gene>
<evidence type="ECO:0000256" key="5">
    <source>
        <dbReference type="ARBA" id="ARBA00023001"/>
    </source>
</evidence>
<dbReference type="SUPFAM" id="SSF49899">
    <property type="entry name" value="Concanavalin A-like lectins/glucanases"/>
    <property type="match status" value="1"/>
</dbReference>
<dbReference type="Gene3D" id="2.70.100.10">
    <property type="entry name" value="Glycoside hydrolase, family 7, domain"/>
    <property type="match status" value="1"/>
</dbReference>
<reference evidence="11 12" key="1">
    <citation type="submission" date="2019-12" db="EMBL/GenBank/DDBJ databases">
        <title>Draft genome sequence of the ascomycete Xylaria multiplex DSM 110363.</title>
        <authorList>
            <person name="Buettner E."/>
            <person name="Kellner H."/>
        </authorList>
    </citation>
    <scope>NUCLEOTIDE SEQUENCE [LARGE SCALE GENOMIC DNA]</scope>
    <source>
        <strain evidence="11 12">DSM 110363</strain>
    </source>
</reference>